<evidence type="ECO:0000256" key="5">
    <source>
        <dbReference type="ARBA" id="ARBA00023049"/>
    </source>
</evidence>
<keyword evidence="3 6" id="KW-0378">Hydrolase</keyword>
<feature type="transmembrane region" description="Helical" evidence="7">
    <location>
        <begin position="101"/>
        <end position="124"/>
    </location>
</feature>
<reference evidence="10 11" key="1">
    <citation type="submission" date="2018-12" db="EMBL/GenBank/DDBJ databases">
        <title>bacterium Hansschlegelia zhihuaiae S113.</title>
        <authorList>
            <person name="He J."/>
        </authorList>
    </citation>
    <scope>NUCLEOTIDE SEQUENCE [LARGE SCALE GENOMIC DNA]</scope>
    <source>
        <strain evidence="10 11">S 113</strain>
    </source>
</reference>
<gene>
    <name evidence="10" type="ORF">EK403_12300</name>
</gene>
<comment type="cofactor">
    <cofactor evidence="6">
        <name>Zn(2+)</name>
        <dbReference type="ChEBI" id="CHEBI:29105"/>
    </cofactor>
    <text evidence="6">Binds 1 zinc ion per subunit.</text>
</comment>
<evidence type="ECO:0000259" key="8">
    <source>
        <dbReference type="Pfam" id="PF01435"/>
    </source>
</evidence>
<keyword evidence="7" id="KW-0472">Membrane</keyword>
<dbReference type="InterPro" id="IPR055518">
    <property type="entry name" value="DUF7092"/>
</dbReference>
<feature type="domain" description="Peptidase M48" evidence="8">
    <location>
        <begin position="172"/>
        <end position="354"/>
    </location>
</feature>
<dbReference type="InterPro" id="IPR001915">
    <property type="entry name" value="Peptidase_M48"/>
</dbReference>
<dbReference type="RefSeq" id="WP_128777788.1">
    <property type="nucleotide sequence ID" value="NZ_RYFI01000011.1"/>
</dbReference>
<dbReference type="GO" id="GO:0051603">
    <property type="term" value="P:proteolysis involved in protein catabolic process"/>
    <property type="evidence" value="ECO:0007669"/>
    <property type="project" value="TreeGrafter"/>
</dbReference>
<dbReference type="GO" id="GO:0004222">
    <property type="term" value="F:metalloendopeptidase activity"/>
    <property type="evidence" value="ECO:0007669"/>
    <property type="project" value="InterPro"/>
</dbReference>
<comment type="caution">
    <text evidence="10">The sequence shown here is derived from an EMBL/GenBank/DDBJ whole genome shotgun (WGS) entry which is preliminary data.</text>
</comment>
<keyword evidence="7" id="KW-0812">Transmembrane</keyword>
<proteinExistence type="inferred from homology"/>
<dbReference type="OrthoDB" id="9810445at2"/>
<keyword evidence="7" id="KW-1133">Transmembrane helix</keyword>
<keyword evidence="4 6" id="KW-0862">Zinc</keyword>
<evidence type="ECO:0000313" key="10">
    <source>
        <dbReference type="EMBL" id="RXF72928.1"/>
    </source>
</evidence>
<keyword evidence="11" id="KW-1185">Reference proteome</keyword>
<evidence type="ECO:0000256" key="6">
    <source>
        <dbReference type="RuleBase" id="RU003983"/>
    </source>
</evidence>
<dbReference type="GO" id="GO:0016020">
    <property type="term" value="C:membrane"/>
    <property type="evidence" value="ECO:0007669"/>
    <property type="project" value="TreeGrafter"/>
</dbReference>
<evidence type="ECO:0000256" key="2">
    <source>
        <dbReference type="ARBA" id="ARBA00022723"/>
    </source>
</evidence>
<dbReference type="Pfam" id="PF23368">
    <property type="entry name" value="DUF7092"/>
    <property type="match status" value="1"/>
</dbReference>
<keyword evidence="2" id="KW-0479">Metal-binding</keyword>
<evidence type="ECO:0000256" key="1">
    <source>
        <dbReference type="ARBA" id="ARBA00022670"/>
    </source>
</evidence>
<protein>
    <submittedName>
        <fullName evidence="10">M48 family metallopeptidase</fullName>
    </submittedName>
</protein>
<sequence>MAANGAAVFFDGLTSRRQHVHVALSDALLIIRPDGARLDSWPLDEVRALASRPGALRLTREGGPALARLEIADAALAAAVRAAAPKLSASHAAEAGTARKVVLWSLAAVVSLTLFGLYGIPALAERLTPLLPWSVDQRMGREADRQIRGFIETRPGPFACGEGSEERPGREALDRLARRLSDAAALPVPIEIVAVRSDFVNALALPGGMIYLFDGLIQHAARGDEIAAVLAHEVGHAANRDGTRHALQAGGASLLFGFVLGDFVGGTAAIAVLRVLSEASYSRAAETDADAYSVALMRRLGGDPRALGEMLTRLTDEEADSEPDNGGRSGAQTIERWVQSHPATGERRQAIDAIAGDGPAAPVMDDADFLALKRICGPDS</sequence>
<dbReference type="GO" id="GO:0046872">
    <property type="term" value="F:metal ion binding"/>
    <property type="evidence" value="ECO:0007669"/>
    <property type="project" value="UniProtKB-KW"/>
</dbReference>
<evidence type="ECO:0000256" key="3">
    <source>
        <dbReference type="ARBA" id="ARBA00022801"/>
    </source>
</evidence>
<dbReference type="CDD" id="cd07332">
    <property type="entry name" value="M48C_Oma1_like"/>
    <property type="match status" value="1"/>
</dbReference>
<dbReference type="AlphaFoldDB" id="A0A4Q0MHF0"/>
<dbReference type="Proteomes" id="UP000289708">
    <property type="component" value="Unassembled WGS sequence"/>
</dbReference>
<comment type="similarity">
    <text evidence="6">Belongs to the peptidase M48 family.</text>
</comment>
<keyword evidence="5 6" id="KW-0482">Metalloprotease</keyword>
<dbReference type="PANTHER" id="PTHR22726:SF1">
    <property type="entry name" value="METALLOENDOPEPTIDASE OMA1, MITOCHONDRIAL"/>
    <property type="match status" value="1"/>
</dbReference>
<dbReference type="PANTHER" id="PTHR22726">
    <property type="entry name" value="METALLOENDOPEPTIDASE OMA1"/>
    <property type="match status" value="1"/>
</dbReference>
<dbReference type="EMBL" id="RYFI01000011">
    <property type="protein sequence ID" value="RXF72928.1"/>
    <property type="molecule type" value="Genomic_DNA"/>
</dbReference>
<feature type="domain" description="DUF7092" evidence="9">
    <location>
        <begin position="6"/>
        <end position="82"/>
    </location>
</feature>
<keyword evidence="1 6" id="KW-0645">Protease</keyword>
<evidence type="ECO:0000256" key="7">
    <source>
        <dbReference type="SAM" id="Phobius"/>
    </source>
</evidence>
<name>A0A4Q0MHF0_9HYPH</name>
<organism evidence="10 11">
    <name type="scientific">Hansschlegelia zhihuaiae</name>
    <dbReference type="NCBI Taxonomy" id="405005"/>
    <lineage>
        <taxon>Bacteria</taxon>
        <taxon>Pseudomonadati</taxon>
        <taxon>Pseudomonadota</taxon>
        <taxon>Alphaproteobacteria</taxon>
        <taxon>Hyphomicrobiales</taxon>
        <taxon>Methylopilaceae</taxon>
        <taxon>Hansschlegelia</taxon>
    </lineage>
</organism>
<dbReference type="Pfam" id="PF01435">
    <property type="entry name" value="Peptidase_M48"/>
    <property type="match status" value="1"/>
</dbReference>
<evidence type="ECO:0000256" key="4">
    <source>
        <dbReference type="ARBA" id="ARBA00022833"/>
    </source>
</evidence>
<evidence type="ECO:0000259" key="9">
    <source>
        <dbReference type="Pfam" id="PF23368"/>
    </source>
</evidence>
<dbReference type="Gene3D" id="3.30.2010.10">
    <property type="entry name" value="Metalloproteases ('zincins'), catalytic domain"/>
    <property type="match status" value="1"/>
</dbReference>
<accession>A0A4Q0MHF0</accession>
<evidence type="ECO:0000313" key="11">
    <source>
        <dbReference type="Proteomes" id="UP000289708"/>
    </source>
</evidence>
<dbReference type="InterPro" id="IPR051156">
    <property type="entry name" value="Mito/Outer_Membr_Metalloprot"/>
</dbReference>